<proteinExistence type="predicted"/>
<dbReference type="STRING" id="1108045.GORHZ_207_00110"/>
<dbReference type="Proteomes" id="UP000008363">
    <property type="component" value="Unassembled WGS sequence"/>
</dbReference>
<evidence type="ECO:0000313" key="2">
    <source>
        <dbReference type="EMBL" id="GAB93162.1"/>
    </source>
</evidence>
<name>K6WLY0_9ACTN</name>
<evidence type="ECO:0000313" key="3">
    <source>
        <dbReference type="Proteomes" id="UP000008363"/>
    </source>
</evidence>
<evidence type="ECO:0000256" key="1">
    <source>
        <dbReference type="SAM" id="MobiDB-lite"/>
    </source>
</evidence>
<sequence>MGCIDAKSVGVALFSVSVEIARNVIPGKLVGTASAQNVANGGNQKDAGQKVTLRDPP</sequence>
<reference evidence="2 3" key="1">
    <citation type="submission" date="2012-08" db="EMBL/GenBank/DDBJ databases">
        <title>Whole genome shotgun sequence of Gordonia rhizosphera NBRC 16068.</title>
        <authorList>
            <person name="Takarada H."/>
            <person name="Isaki S."/>
            <person name="Hosoyama A."/>
            <person name="Tsuchikane K."/>
            <person name="Katsumata H."/>
            <person name="Baba S."/>
            <person name="Ohji S."/>
            <person name="Yamazaki S."/>
            <person name="Fujita N."/>
        </authorList>
    </citation>
    <scope>NUCLEOTIDE SEQUENCE [LARGE SCALE GENOMIC DNA]</scope>
    <source>
        <strain evidence="2 3">NBRC 16068</strain>
    </source>
</reference>
<keyword evidence="3" id="KW-1185">Reference proteome</keyword>
<feature type="region of interest" description="Disordered" evidence="1">
    <location>
        <begin position="35"/>
        <end position="57"/>
    </location>
</feature>
<comment type="caution">
    <text evidence="2">The sequence shown here is derived from an EMBL/GenBank/DDBJ whole genome shotgun (WGS) entry which is preliminary data.</text>
</comment>
<dbReference type="EMBL" id="BAHC01000207">
    <property type="protein sequence ID" value="GAB93162.1"/>
    <property type="molecule type" value="Genomic_DNA"/>
</dbReference>
<gene>
    <name evidence="2" type="ORF">GORHZ_207_00110</name>
</gene>
<dbReference type="AlphaFoldDB" id="K6WLY0"/>
<protein>
    <submittedName>
        <fullName evidence="2">Uncharacterized protein</fullName>
    </submittedName>
</protein>
<accession>K6WLY0</accession>
<organism evidence="2 3">
    <name type="scientific">Gordonia rhizosphera NBRC 16068</name>
    <dbReference type="NCBI Taxonomy" id="1108045"/>
    <lineage>
        <taxon>Bacteria</taxon>
        <taxon>Bacillati</taxon>
        <taxon>Actinomycetota</taxon>
        <taxon>Actinomycetes</taxon>
        <taxon>Mycobacteriales</taxon>
        <taxon>Gordoniaceae</taxon>
        <taxon>Gordonia</taxon>
    </lineage>
</organism>